<proteinExistence type="predicted"/>
<dbReference type="Proteomes" id="UP000614047">
    <property type="component" value="Unassembled WGS sequence"/>
</dbReference>
<evidence type="ECO:0000313" key="2">
    <source>
        <dbReference type="Proteomes" id="UP000614047"/>
    </source>
</evidence>
<name>A0A931DLY7_9ACTN</name>
<comment type="caution">
    <text evidence="1">The sequence shown here is derived from an EMBL/GenBank/DDBJ whole genome shotgun (WGS) entry which is preliminary data.</text>
</comment>
<evidence type="ECO:0000313" key="1">
    <source>
        <dbReference type="EMBL" id="MBG6089063.1"/>
    </source>
</evidence>
<dbReference type="EMBL" id="JADOUA010000001">
    <property type="protein sequence ID" value="MBG6089063.1"/>
    <property type="molecule type" value="Genomic_DNA"/>
</dbReference>
<dbReference type="Gene3D" id="3.30.70.100">
    <property type="match status" value="1"/>
</dbReference>
<keyword evidence="2" id="KW-1185">Reference proteome</keyword>
<dbReference type="RefSeq" id="WP_197011708.1">
    <property type="nucleotide sequence ID" value="NZ_BAABES010000022.1"/>
</dbReference>
<reference evidence="1" key="1">
    <citation type="submission" date="2020-11" db="EMBL/GenBank/DDBJ databases">
        <title>Sequencing the genomes of 1000 actinobacteria strains.</title>
        <authorList>
            <person name="Klenk H.-P."/>
        </authorList>
    </citation>
    <scope>NUCLEOTIDE SEQUENCE</scope>
    <source>
        <strain evidence="1">DSM 43175</strain>
    </source>
</reference>
<sequence>MNGKVYIHEFIDITKQNRARYMHHMTANWSPIGREQRNQLCYGVWGVVGSTGRWPQVVNIWEEDGFAGLAASFRHEFAGTTLQDPALEKWWAAAADLRSGGVDRLIVPHPDMPTIEEICHRGLRGEVYAHELVEVEAGTARDALAAMVEDAASGRDGHGWRLAGAWATAMRNDDECVLLWAIPDWETWAEVERDEAAGRPRLLRRAAPLVRGRERILLADSALCPFRTGRQPNRDDRVDWVD</sequence>
<protein>
    <recommendedName>
        <fullName evidence="3">NIPSNAP family containing protein</fullName>
    </recommendedName>
</protein>
<gene>
    <name evidence="1" type="ORF">IW256_003176</name>
</gene>
<organism evidence="1 2">
    <name type="scientific">Actinomadura viridis</name>
    <dbReference type="NCBI Taxonomy" id="58110"/>
    <lineage>
        <taxon>Bacteria</taxon>
        <taxon>Bacillati</taxon>
        <taxon>Actinomycetota</taxon>
        <taxon>Actinomycetes</taxon>
        <taxon>Streptosporangiales</taxon>
        <taxon>Thermomonosporaceae</taxon>
        <taxon>Actinomadura</taxon>
    </lineage>
</organism>
<accession>A0A931DLY7</accession>
<dbReference type="AlphaFoldDB" id="A0A931DLY7"/>
<evidence type="ECO:0008006" key="3">
    <source>
        <dbReference type="Google" id="ProtNLM"/>
    </source>
</evidence>